<dbReference type="EMBL" id="JAKKPZ010001058">
    <property type="protein sequence ID" value="KAI1690890.1"/>
    <property type="molecule type" value="Genomic_DNA"/>
</dbReference>
<feature type="region of interest" description="Disordered" evidence="1">
    <location>
        <begin position="277"/>
        <end position="353"/>
    </location>
</feature>
<feature type="region of interest" description="Disordered" evidence="1">
    <location>
        <begin position="111"/>
        <end position="195"/>
    </location>
</feature>
<feature type="compositionally biased region" description="Basic residues" evidence="1">
    <location>
        <begin position="111"/>
        <end position="122"/>
    </location>
</feature>
<evidence type="ECO:0000313" key="2">
    <source>
        <dbReference type="EMBL" id="KAI1690890.1"/>
    </source>
</evidence>
<dbReference type="Proteomes" id="UP001201812">
    <property type="component" value="Unassembled WGS sequence"/>
</dbReference>
<reference evidence="2" key="1">
    <citation type="submission" date="2022-01" db="EMBL/GenBank/DDBJ databases">
        <title>Genome Sequence Resource for Two Populations of Ditylenchus destructor, the Migratory Endoparasitic Phytonematode.</title>
        <authorList>
            <person name="Zhang H."/>
            <person name="Lin R."/>
            <person name="Xie B."/>
        </authorList>
    </citation>
    <scope>NUCLEOTIDE SEQUENCE</scope>
    <source>
        <strain evidence="2">BazhouSP</strain>
    </source>
</reference>
<name>A0AAD4QUL3_9BILA</name>
<evidence type="ECO:0000313" key="3">
    <source>
        <dbReference type="Proteomes" id="UP001201812"/>
    </source>
</evidence>
<dbReference type="AlphaFoldDB" id="A0AAD4QUL3"/>
<proteinExistence type="predicted"/>
<keyword evidence="3" id="KW-1185">Reference proteome</keyword>
<dbReference type="Gene3D" id="3.40.220.10">
    <property type="entry name" value="Leucine Aminopeptidase, subunit E, domain 1"/>
    <property type="match status" value="1"/>
</dbReference>
<evidence type="ECO:0000256" key="1">
    <source>
        <dbReference type="SAM" id="MobiDB-lite"/>
    </source>
</evidence>
<feature type="compositionally biased region" description="Pro residues" evidence="1">
    <location>
        <begin position="314"/>
        <end position="326"/>
    </location>
</feature>
<accession>A0AAD4QUL3</accession>
<sequence length="353" mass="39457">MARPHRQPDRVSGRTWQLAPLPHRQCEEAPRPVSGSCRTTMKMPGSKRRSPGAETWRRGDRGRFRAIAEDAAHGRSMTTIRSPIALAQRYPADDRVVRADAGQCRLQCRVRAGRGTRPRSRRAGAEPQPPHCHDRPRPQPLRSPIALGGNASECLDRRNDRPLPAASARSRPARAHHPCRPPRSMGRRLKGQPARVRTAITANKVVGKAGNRAVLPGDKDDDWSMLLVCDEAETSPYRIASLGEQLPEGTYRLATGEPGAAMPRLVVSQYRFDRYRKDENPAGPRTLLTGEPGKIEETLRIGPPRPSRSATWSTPPPPIWAPPNWRPRPSRSPRRIRRRSPSRAATPWNRAIR</sequence>
<feature type="compositionally biased region" description="Basic residues" evidence="1">
    <location>
        <begin position="171"/>
        <end position="190"/>
    </location>
</feature>
<feature type="compositionally biased region" description="Basic residues" evidence="1">
    <location>
        <begin position="328"/>
        <end position="341"/>
    </location>
</feature>
<protein>
    <submittedName>
        <fullName evidence="2">Uncharacterized protein</fullName>
    </submittedName>
</protein>
<feature type="region of interest" description="Disordered" evidence="1">
    <location>
        <begin position="26"/>
        <end position="58"/>
    </location>
</feature>
<comment type="caution">
    <text evidence="2">The sequence shown here is derived from an EMBL/GenBank/DDBJ whole genome shotgun (WGS) entry which is preliminary data.</text>
</comment>
<organism evidence="2 3">
    <name type="scientific">Ditylenchus destructor</name>
    <dbReference type="NCBI Taxonomy" id="166010"/>
    <lineage>
        <taxon>Eukaryota</taxon>
        <taxon>Metazoa</taxon>
        <taxon>Ecdysozoa</taxon>
        <taxon>Nematoda</taxon>
        <taxon>Chromadorea</taxon>
        <taxon>Rhabditida</taxon>
        <taxon>Tylenchina</taxon>
        <taxon>Tylenchomorpha</taxon>
        <taxon>Sphaerularioidea</taxon>
        <taxon>Anguinidae</taxon>
        <taxon>Anguininae</taxon>
        <taxon>Ditylenchus</taxon>
    </lineage>
</organism>
<gene>
    <name evidence="2" type="ORF">DdX_22236</name>
</gene>
<dbReference type="InterPro" id="IPR043472">
    <property type="entry name" value="Macro_dom-like"/>
</dbReference>